<name>A0AAF0CFA4_9PROT</name>
<evidence type="ECO:0000313" key="14">
    <source>
        <dbReference type="Proteomes" id="UP001214043"/>
    </source>
</evidence>
<dbReference type="Pfam" id="PF21687">
    <property type="entry name" value="T2SSK_1st"/>
    <property type="match status" value="1"/>
</dbReference>
<dbReference type="RefSeq" id="WP_274493090.1">
    <property type="nucleotide sequence ID" value="NZ_CP118166.1"/>
</dbReference>
<dbReference type="Proteomes" id="UP001214043">
    <property type="component" value="Chromosome"/>
</dbReference>
<keyword evidence="7" id="KW-0653">Protein transport</keyword>
<keyword evidence="8" id="KW-1133">Transmembrane helix</keyword>
<evidence type="ECO:0000256" key="3">
    <source>
        <dbReference type="ARBA" id="ARBA00022448"/>
    </source>
</evidence>
<comment type="similarity">
    <text evidence="2 10">Belongs to the GSP K family.</text>
</comment>
<gene>
    <name evidence="13" type="primary">gspK</name>
    <name evidence="13" type="ORF">PUV54_14935</name>
</gene>
<evidence type="ECO:0000259" key="12">
    <source>
        <dbReference type="Pfam" id="PF21687"/>
    </source>
</evidence>
<dbReference type="PANTHER" id="PTHR38831:SF1">
    <property type="entry name" value="TYPE II SECRETION SYSTEM PROTEIN K-RELATED"/>
    <property type="match status" value="1"/>
</dbReference>
<dbReference type="EMBL" id="CP118166">
    <property type="protein sequence ID" value="WDI31244.1"/>
    <property type="molecule type" value="Genomic_DNA"/>
</dbReference>
<evidence type="ECO:0000256" key="6">
    <source>
        <dbReference type="ARBA" id="ARBA00022692"/>
    </source>
</evidence>
<dbReference type="PANTHER" id="PTHR38831">
    <property type="entry name" value="TYPE II SECRETION SYSTEM PROTEIN K"/>
    <property type="match status" value="1"/>
</dbReference>
<dbReference type="Gene3D" id="3.30.1300.30">
    <property type="entry name" value="GSPII I/J protein-like"/>
    <property type="match status" value="1"/>
</dbReference>
<keyword evidence="14" id="KW-1185">Reference proteome</keyword>
<reference evidence="13" key="1">
    <citation type="submission" date="2023-02" db="EMBL/GenBank/DDBJ databases">
        <title>Genome sequence of Hyphococcus flavus.</title>
        <authorList>
            <person name="Rong J.-C."/>
            <person name="Zhao Q."/>
            <person name="Yi M."/>
            <person name="Wu J.-Y."/>
        </authorList>
    </citation>
    <scope>NUCLEOTIDE SEQUENCE</scope>
    <source>
        <strain evidence="13">MCCC 1K03223</strain>
    </source>
</reference>
<dbReference type="PIRSF" id="PIRSF002786">
    <property type="entry name" value="XcpX"/>
    <property type="match status" value="1"/>
</dbReference>
<proteinExistence type="inferred from homology"/>
<keyword evidence="3 10" id="KW-0813">Transport</keyword>
<comment type="subcellular location">
    <subcellularLocation>
        <location evidence="1 10">Cell inner membrane</location>
    </subcellularLocation>
</comment>
<evidence type="ECO:0000256" key="10">
    <source>
        <dbReference type="PIRNR" id="PIRNR002786"/>
    </source>
</evidence>
<keyword evidence="6" id="KW-0812">Transmembrane</keyword>
<feature type="domain" description="T2SS protein K second SAM-like" evidence="11">
    <location>
        <begin position="221"/>
        <end position="285"/>
    </location>
</feature>
<protein>
    <recommendedName>
        <fullName evidence="10">Type II secretion system protein K</fullName>
    </recommendedName>
</protein>
<keyword evidence="9 10" id="KW-0472">Membrane</keyword>
<dbReference type="Gene3D" id="1.10.40.60">
    <property type="entry name" value="EpsJ-like"/>
    <property type="match status" value="2"/>
</dbReference>
<evidence type="ECO:0000313" key="13">
    <source>
        <dbReference type="EMBL" id="WDI31244.1"/>
    </source>
</evidence>
<dbReference type="InterPro" id="IPR005628">
    <property type="entry name" value="GspK"/>
</dbReference>
<dbReference type="InterPro" id="IPR049031">
    <property type="entry name" value="T2SSK_SAM-like_1st"/>
</dbReference>
<evidence type="ECO:0000256" key="7">
    <source>
        <dbReference type="ARBA" id="ARBA00022927"/>
    </source>
</evidence>
<keyword evidence="4 10" id="KW-1003">Cell membrane</keyword>
<dbReference type="InterPro" id="IPR049179">
    <property type="entry name" value="T2SSK_SAM-like_2nd"/>
</dbReference>
<dbReference type="InterPro" id="IPR038072">
    <property type="entry name" value="GspK_central_sf"/>
</dbReference>
<evidence type="ECO:0000256" key="9">
    <source>
        <dbReference type="ARBA" id="ARBA00023136"/>
    </source>
</evidence>
<feature type="domain" description="T2SS protein K first SAM-like" evidence="12">
    <location>
        <begin position="105"/>
        <end position="212"/>
    </location>
</feature>
<evidence type="ECO:0000256" key="1">
    <source>
        <dbReference type="ARBA" id="ARBA00004533"/>
    </source>
</evidence>
<dbReference type="Pfam" id="PF03934">
    <property type="entry name" value="T2SSK"/>
    <property type="match status" value="1"/>
</dbReference>
<evidence type="ECO:0000256" key="8">
    <source>
        <dbReference type="ARBA" id="ARBA00022989"/>
    </source>
</evidence>
<evidence type="ECO:0000256" key="5">
    <source>
        <dbReference type="ARBA" id="ARBA00022519"/>
    </source>
</evidence>
<organism evidence="13 14">
    <name type="scientific">Hyphococcus flavus</name>
    <dbReference type="NCBI Taxonomy" id="1866326"/>
    <lineage>
        <taxon>Bacteria</taxon>
        <taxon>Pseudomonadati</taxon>
        <taxon>Pseudomonadota</taxon>
        <taxon>Alphaproteobacteria</taxon>
        <taxon>Parvularculales</taxon>
        <taxon>Parvularculaceae</taxon>
        <taxon>Hyphococcus</taxon>
    </lineage>
</organism>
<accession>A0AAF0CFA4</accession>
<dbReference type="InterPro" id="IPR045584">
    <property type="entry name" value="Pilin-like"/>
</dbReference>
<evidence type="ECO:0000256" key="4">
    <source>
        <dbReference type="ARBA" id="ARBA00022475"/>
    </source>
</evidence>
<dbReference type="GO" id="GO:0009306">
    <property type="term" value="P:protein secretion"/>
    <property type="evidence" value="ECO:0007669"/>
    <property type="project" value="InterPro"/>
</dbReference>
<evidence type="ECO:0000256" key="2">
    <source>
        <dbReference type="ARBA" id="ARBA00007246"/>
    </source>
</evidence>
<dbReference type="SUPFAM" id="SSF158544">
    <property type="entry name" value="GspK insert domain-like"/>
    <property type="match status" value="2"/>
</dbReference>
<dbReference type="NCBIfam" id="NF037980">
    <property type="entry name" value="T2SS_GspK"/>
    <property type="match status" value="1"/>
</dbReference>
<dbReference type="AlphaFoldDB" id="A0AAF0CFA4"/>
<dbReference type="SUPFAM" id="SSF54523">
    <property type="entry name" value="Pili subunits"/>
    <property type="match status" value="1"/>
</dbReference>
<dbReference type="KEGG" id="hfl:PUV54_14935"/>
<dbReference type="GO" id="GO:0005886">
    <property type="term" value="C:plasma membrane"/>
    <property type="evidence" value="ECO:0007669"/>
    <property type="project" value="UniProtKB-SubCell"/>
</dbReference>
<keyword evidence="5 10" id="KW-0997">Cell inner membrane</keyword>
<sequence length="328" mass="35473">MIDRKQQKGAALLIVLLLVATLSFVALASLEHTSLASVRAANVQARGEAIWRGFAAEALARSAIERAYAANSGKLSLDDPWATQPLEIPFDDGGVRIFFADASLCYNVNSLASLPPVVPSDQPPQELAEFIRLAVNLGINEFEAMALADAITDWVDEDSNRRPQGAEDEYYTTLPSPYRTGNRFMASVTELRAVKGFTRNLYATLKPYLCARNDSVSGPMNINMATERHAPLLAAVFGDGVAVQLAREIIASRPVGGYETAEAFLASPQVKALQSGEQAGERFDVRSAYLQARAEIVYDTALVEITTDFAIGDNGETSVIARRIGAEE</sequence>
<evidence type="ECO:0000259" key="11">
    <source>
        <dbReference type="Pfam" id="PF03934"/>
    </source>
</evidence>